<protein>
    <submittedName>
        <fullName evidence="1">Uncharacterized protein</fullName>
    </submittedName>
</protein>
<accession>A0ACB8RD79</accession>
<dbReference type="Proteomes" id="UP000814033">
    <property type="component" value="Unassembled WGS sequence"/>
</dbReference>
<evidence type="ECO:0000313" key="1">
    <source>
        <dbReference type="EMBL" id="KAI0042018.1"/>
    </source>
</evidence>
<sequence>MRSVDSRSLRRRSSLPRPCSHCPTQSSSILSVKDLRSLRTVNRGFCACATPAAFRTVGATNRRDSALGLVSLLESGLRSMWISLNRGPHTLMSRACMKVASREE</sequence>
<proteinExistence type="predicted"/>
<name>A0ACB8RD79_9AGAM</name>
<keyword evidence="2" id="KW-1185">Reference proteome</keyword>
<evidence type="ECO:0000313" key="2">
    <source>
        <dbReference type="Proteomes" id="UP000814033"/>
    </source>
</evidence>
<reference evidence="1" key="2">
    <citation type="journal article" date="2022" name="New Phytol.">
        <title>Evolutionary transition to the ectomycorrhizal habit in the genomes of a hyperdiverse lineage of mushroom-forming fungi.</title>
        <authorList>
            <person name="Looney B."/>
            <person name="Miyauchi S."/>
            <person name="Morin E."/>
            <person name="Drula E."/>
            <person name="Courty P.E."/>
            <person name="Kohler A."/>
            <person name="Kuo A."/>
            <person name="LaButti K."/>
            <person name="Pangilinan J."/>
            <person name="Lipzen A."/>
            <person name="Riley R."/>
            <person name="Andreopoulos W."/>
            <person name="He G."/>
            <person name="Johnson J."/>
            <person name="Nolan M."/>
            <person name="Tritt A."/>
            <person name="Barry K.W."/>
            <person name="Grigoriev I.V."/>
            <person name="Nagy L.G."/>
            <person name="Hibbett D."/>
            <person name="Henrissat B."/>
            <person name="Matheny P.B."/>
            <person name="Labbe J."/>
            <person name="Martin F.M."/>
        </authorList>
    </citation>
    <scope>NUCLEOTIDE SEQUENCE</scope>
    <source>
        <strain evidence="1">FP105234-sp</strain>
    </source>
</reference>
<reference evidence="1" key="1">
    <citation type="submission" date="2021-02" db="EMBL/GenBank/DDBJ databases">
        <authorList>
            <consortium name="DOE Joint Genome Institute"/>
            <person name="Ahrendt S."/>
            <person name="Looney B.P."/>
            <person name="Miyauchi S."/>
            <person name="Morin E."/>
            <person name="Drula E."/>
            <person name="Courty P.E."/>
            <person name="Chicoki N."/>
            <person name="Fauchery L."/>
            <person name="Kohler A."/>
            <person name="Kuo A."/>
            <person name="Labutti K."/>
            <person name="Pangilinan J."/>
            <person name="Lipzen A."/>
            <person name="Riley R."/>
            <person name="Andreopoulos W."/>
            <person name="He G."/>
            <person name="Johnson J."/>
            <person name="Barry K.W."/>
            <person name="Grigoriev I.V."/>
            <person name="Nagy L."/>
            <person name="Hibbett D."/>
            <person name="Henrissat B."/>
            <person name="Matheny P.B."/>
            <person name="Labbe J."/>
            <person name="Martin F."/>
        </authorList>
    </citation>
    <scope>NUCLEOTIDE SEQUENCE</scope>
    <source>
        <strain evidence="1">FP105234-sp</strain>
    </source>
</reference>
<gene>
    <name evidence="1" type="ORF">FA95DRAFT_626626</name>
</gene>
<comment type="caution">
    <text evidence="1">The sequence shown here is derived from an EMBL/GenBank/DDBJ whole genome shotgun (WGS) entry which is preliminary data.</text>
</comment>
<organism evidence="1 2">
    <name type="scientific">Auriscalpium vulgare</name>
    <dbReference type="NCBI Taxonomy" id="40419"/>
    <lineage>
        <taxon>Eukaryota</taxon>
        <taxon>Fungi</taxon>
        <taxon>Dikarya</taxon>
        <taxon>Basidiomycota</taxon>
        <taxon>Agaricomycotina</taxon>
        <taxon>Agaricomycetes</taxon>
        <taxon>Russulales</taxon>
        <taxon>Auriscalpiaceae</taxon>
        <taxon>Auriscalpium</taxon>
    </lineage>
</organism>
<dbReference type="EMBL" id="MU276088">
    <property type="protein sequence ID" value="KAI0042018.1"/>
    <property type="molecule type" value="Genomic_DNA"/>
</dbReference>